<name>A0A4Y7RQF5_9FIRM</name>
<dbReference type="RefSeq" id="WP_134213809.1">
    <property type="nucleotide sequence ID" value="NZ_QFFZ01000019.1"/>
</dbReference>
<accession>A0A4Y7RQF5</accession>
<dbReference type="Proteomes" id="UP000297597">
    <property type="component" value="Unassembled WGS sequence"/>
</dbReference>
<dbReference type="Gene3D" id="2.60.120.1140">
    <property type="entry name" value="Protein of unknown function DUF192"/>
    <property type="match status" value="1"/>
</dbReference>
<evidence type="ECO:0008006" key="3">
    <source>
        <dbReference type="Google" id="ProtNLM"/>
    </source>
</evidence>
<organism evidence="1 2">
    <name type="scientific">Pelotomaculum propionicicum</name>
    <dbReference type="NCBI Taxonomy" id="258475"/>
    <lineage>
        <taxon>Bacteria</taxon>
        <taxon>Bacillati</taxon>
        <taxon>Bacillota</taxon>
        <taxon>Clostridia</taxon>
        <taxon>Eubacteriales</taxon>
        <taxon>Desulfotomaculaceae</taxon>
        <taxon>Pelotomaculum</taxon>
    </lineage>
</organism>
<reference evidence="1 2" key="1">
    <citation type="journal article" date="2018" name="Environ. Microbiol.">
        <title>Novel energy conservation strategies and behaviour of Pelotomaculum schinkii driving syntrophic propionate catabolism.</title>
        <authorList>
            <person name="Hidalgo-Ahumada C.A.P."/>
            <person name="Nobu M.K."/>
            <person name="Narihiro T."/>
            <person name="Tamaki H."/>
            <person name="Liu W.T."/>
            <person name="Kamagata Y."/>
            <person name="Stams A.J.M."/>
            <person name="Imachi H."/>
            <person name="Sousa D.Z."/>
        </authorList>
    </citation>
    <scope>NUCLEOTIDE SEQUENCE [LARGE SCALE GENOMIC DNA]</scope>
    <source>
        <strain evidence="1 2">MGP</strain>
    </source>
</reference>
<sequence length="124" mass="13754">MQLINKTNGNILANNVEMAGTFMKRLKGLMGRPYLSKGGAMILFPCSSIHTFFMNFPIDALFVDRNSIVIKTIENMKPSKISPVIKKSYMVVELPAGSLSSTRTSVGHHLEIIKDKQGGKRIEN</sequence>
<dbReference type="AlphaFoldDB" id="A0A4Y7RQF5"/>
<gene>
    <name evidence="1" type="ORF">Pmgp_01964</name>
</gene>
<dbReference type="Pfam" id="PF02643">
    <property type="entry name" value="DUF192"/>
    <property type="match status" value="1"/>
</dbReference>
<dbReference type="InterPro" id="IPR038695">
    <property type="entry name" value="Saro_0823-like_sf"/>
</dbReference>
<keyword evidence="2" id="KW-1185">Reference proteome</keyword>
<dbReference type="OrthoDB" id="9813379at2"/>
<evidence type="ECO:0000313" key="2">
    <source>
        <dbReference type="Proteomes" id="UP000297597"/>
    </source>
</evidence>
<proteinExistence type="predicted"/>
<dbReference type="PANTHER" id="PTHR37953:SF1">
    <property type="entry name" value="UPF0127 PROTEIN MJ1496"/>
    <property type="match status" value="1"/>
</dbReference>
<evidence type="ECO:0000313" key="1">
    <source>
        <dbReference type="EMBL" id="TEB10949.1"/>
    </source>
</evidence>
<comment type="caution">
    <text evidence="1">The sequence shown here is derived from an EMBL/GenBank/DDBJ whole genome shotgun (WGS) entry which is preliminary data.</text>
</comment>
<dbReference type="InterPro" id="IPR003795">
    <property type="entry name" value="DUF192"/>
</dbReference>
<dbReference type="PANTHER" id="PTHR37953">
    <property type="entry name" value="UPF0127 PROTEIN MJ1496"/>
    <property type="match status" value="1"/>
</dbReference>
<protein>
    <recommendedName>
        <fullName evidence="3">DUF192 domain-containing protein</fullName>
    </recommendedName>
</protein>
<dbReference type="EMBL" id="QFFZ01000019">
    <property type="protein sequence ID" value="TEB10949.1"/>
    <property type="molecule type" value="Genomic_DNA"/>
</dbReference>